<reference evidence="1 2" key="1">
    <citation type="journal article" date="2019" name="bioRxiv">
        <title>Genomics, evolutionary history and diagnostics of the Alternaria alternata species group including apple and Asian pear pathotypes.</title>
        <authorList>
            <person name="Armitage A.D."/>
            <person name="Cockerton H.M."/>
            <person name="Sreenivasaprasad S."/>
            <person name="Woodhall J.W."/>
            <person name="Lane C.R."/>
            <person name="Harrison R.J."/>
            <person name="Clarkson J.P."/>
        </authorList>
    </citation>
    <scope>NUCLEOTIDE SEQUENCE [LARGE SCALE GENOMIC DNA]</scope>
    <source>
        <strain evidence="1 2">FERA 650</strain>
    </source>
</reference>
<accession>A0ACB6FAR0</accession>
<keyword evidence="2" id="KW-1185">Reference proteome</keyword>
<dbReference type="EMBL" id="PDWZ02000011">
    <property type="protein sequence ID" value="KAB2101502.1"/>
    <property type="molecule type" value="Genomic_DNA"/>
</dbReference>
<protein>
    <submittedName>
        <fullName evidence="1">Uncharacterized protein</fullName>
    </submittedName>
</protein>
<name>A0ACB6FAR0_9PLEO</name>
<gene>
    <name evidence="1" type="ORF">AG0111_0g10235</name>
</gene>
<organism evidence="1 2">
    <name type="scientific">Alternaria gaisen</name>
    <dbReference type="NCBI Taxonomy" id="167740"/>
    <lineage>
        <taxon>Eukaryota</taxon>
        <taxon>Fungi</taxon>
        <taxon>Dikarya</taxon>
        <taxon>Ascomycota</taxon>
        <taxon>Pezizomycotina</taxon>
        <taxon>Dothideomycetes</taxon>
        <taxon>Pleosporomycetidae</taxon>
        <taxon>Pleosporales</taxon>
        <taxon>Pleosporineae</taxon>
        <taxon>Pleosporaceae</taxon>
        <taxon>Alternaria</taxon>
        <taxon>Alternaria sect. Alternaria</taxon>
    </lineage>
</organism>
<sequence>MSRSKEGLTSLLRPKDLLAASAKCRMCSYLINRLKHRSSTISPDAKVVVNVRYFKFKNELDAWRSVDLLQIRIKCDGEDLPWLDTEWSILAHREDPAATDIKWSPVNYNVDSSAEQAKS</sequence>
<evidence type="ECO:0000313" key="1">
    <source>
        <dbReference type="EMBL" id="KAB2101502.1"/>
    </source>
</evidence>
<proteinExistence type="predicted"/>
<comment type="caution">
    <text evidence="1">The sequence shown here is derived from an EMBL/GenBank/DDBJ whole genome shotgun (WGS) entry which is preliminary data.</text>
</comment>
<evidence type="ECO:0000313" key="2">
    <source>
        <dbReference type="Proteomes" id="UP000293547"/>
    </source>
</evidence>
<dbReference type="Proteomes" id="UP000293547">
    <property type="component" value="Unassembled WGS sequence"/>
</dbReference>